<dbReference type="SUPFAM" id="SSF56925">
    <property type="entry name" value="OMPA-like"/>
    <property type="match status" value="1"/>
</dbReference>
<evidence type="ECO:0000313" key="2">
    <source>
        <dbReference type="EMBL" id="TVT85043.1"/>
    </source>
</evidence>
<comment type="caution">
    <text evidence="1">The sequence shown here is derived from an EMBL/GenBank/DDBJ whole genome shotgun (WGS) entry which is preliminary data.</text>
</comment>
<dbReference type="EMBL" id="VMTP01000042">
    <property type="protein sequence ID" value="TVT85043.1"/>
    <property type="molecule type" value="Genomic_DNA"/>
</dbReference>
<dbReference type="GeneID" id="45417756"/>
<gene>
    <name evidence="1" type="ORF">F907_02007</name>
    <name evidence="2" type="ORF">FPV60_04905</name>
</gene>
<dbReference type="AlphaFoldDB" id="S3UEU1"/>
<dbReference type="PATRIC" id="fig|1217696.3.peg.1971"/>
<reference evidence="2 4" key="2">
    <citation type="submission" date="2019-07" db="EMBL/GenBank/DDBJ databases">
        <title>Draft Genome Sequence of the first blaOXA-58-Harboring Acinetobacter colistiniresistens clinical isolate from Brazil.</title>
        <authorList>
            <person name="Favaro L.S."/>
            <person name="Paula-Petroli S.B."/>
            <person name="Moura C.F."/>
            <person name="Tognim M.C.B."/>
            <person name="Venancio E.J."/>
            <person name="Yamada-Ogatta S.F."/>
            <person name="Carrara-Marroni F.E."/>
        </authorList>
    </citation>
    <scope>NUCLEOTIDE SEQUENCE [LARGE SCALE GENOMIC DNA]</scope>
    <source>
        <strain evidence="2 4">DL</strain>
    </source>
</reference>
<evidence type="ECO:0008006" key="5">
    <source>
        <dbReference type="Google" id="ProtNLM"/>
    </source>
</evidence>
<dbReference type="Proteomes" id="UP000014559">
    <property type="component" value="Unassembled WGS sequence"/>
</dbReference>
<evidence type="ECO:0000313" key="3">
    <source>
        <dbReference type="Proteomes" id="UP000014559"/>
    </source>
</evidence>
<evidence type="ECO:0000313" key="4">
    <source>
        <dbReference type="Proteomes" id="UP000316981"/>
    </source>
</evidence>
<dbReference type="Proteomes" id="UP000316981">
    <property type="component" value="Unassembled WGS sequence"/>
</dbReference>
<evidence type="ECO:0000313" key="1">
    <source>
        <dbReference type="EMBL" id="EPG38037.1"/>
    </source>
</evidence>
<sequence>MKKIGVGVIGFTVYLLAINSWGDTPLQVNYGAPQALGERTLQVSEAAEGRSETAQGIQTSLFAEYYGSRLKSDEVDGHETLNGFGTGLTFTALDVFNTTFGVNYQKNAEWKSIELNVKGGYKFYNQNNTYANASIGVGYAWLKADDYNVKLRYVTLPVELEMGHYFQPNIAAYAGLGYKWLYIENFKDVCTGYFCDSTASDILDMDGLTYKVGIRYNF</sequence>
<dbReference type="EMBL" id="ATGK01000011">
    <property type="protein sequence ID" value="EPG38037.1"/>
    <property type="molecule type" value="Genomic_DNA"/>
</dbReference>
<organism evidence="1 3">
    <name type="scientific">Acinetobacter colistiniresistens</name>
    <dbReference type="NCBI Taxonomy" id="280145"/>
    <lineage>
        <taxon>Bacteria</taxon>
        <taxon>Pseudomonadati</taxon>
        <taxon>Pseudomonadota</taxon>
        <taxon>Gammaproteobacteria</taxon>
        <taxon>Moraxellales</taxon>
        <taxon>Moraxellaceae</taxon>
        <taxon>Acinetobacter</taxon>
    </lineage>
</organism>
<reference evidence="1 3" key="1">
    <citation type="submission" date="2013-06" db="EMBL/GenBank/DDBJ databases">
        <title>The Genome Sequence of Acinetobacter sp. NIPH 2036.</title>
        <authorList>
            <consortium name="The Broad Institute Genome Sequencing Platform"/>
            <consortium name="The Broad Institute Genome Sequencing Center for Infectious Disease"/>
            <person name="Cerqueira G."/>
            <person name="Feldgarden M."/>
            <person name="Courvalin P."/>
            <person name="Perichon B."/>
            <person name="Grillot-Courvalin C."/>
            <person name="Clermont D."/>
            <person name="Rocha E."/>
            <person name="Yoon E.-J."/>
            <person name="Nemec A."/>
            <person name="Young S.K."/>
            <person name="Zeng Q."/>
            <person name="Gargeya S."/>
            <person name="Fitzgerald M."/>
            <person name="Abouelleil A."/>
            <person name="Alvarado L."/>
            <person name="Berlin A.M."/>
            <person name="Chapman S.B."/>
            <person name="Dewar J."/>
            <person name="Goldberg J."/>
            <person name="Griggs A."/>
            <person name="Gujja S."/>
            <person name="Hansen M."/>
            <person name="Howarth C."/>
            <person name="Imamovic A."/>
            <person name="Larimer J."/>
            <person name="McCowan C."/>
            <person name="Murphy C."/>
            <person name="Pearson M."/>
            <person name="Priest M."/>
            <person name="Roberts A."/>
            <person name="Saif S."/>
            <person name="Shea T."/>
            <person name="Sykes S."/>
            <person name="Wortman J."/>
            <person name="Nusbaum C."/>
            <person name="Birren B."/>
        </authorList>
    </citation>
    <scope>NUCLEOTIDE SEQUENCE [LARGE SCALE GENOMIC DNA]</scope>
    <source>
        <strain evidence="1 3">NIPH 2036</strain>
    </source>
</reference>
<accession>S3UEU1</accession>
<protein>
    <recommendedName>
        <fullName evidence="5">Outer membrane protein beta-barrel domain-containing protein</fullName>
    </recommendedName>
</protein>
<dbReference type="InterPro" id="IPR011250">
    <property type="entry name" value="OMP/PagP_B-barrel"/>
</dbReference>
<name>S3UEU1_9GAMM</name>
<proteinExistence type="predicted"/>
<dbReference type="HOGENOM" id="CLU_1264667_0_0_6"/>
<dbReference type="RefSeq" id="WP_016652589.1">
    <property type="nucleotide sequence ID" value="NZ_BHGD02000138.1"/>
</dbReference>